<organism evidence="1 2">
    <name type="scientific">Phytophthora fragariaefolia</name>
    <dbReference type="NCBI Taxonomy" id="1490495"/>
    <lineage>
        <taxon>Eukaryota</taxon>
        <taxon>Sar</taxon>
        <taxon>Stramenopiles</taxon>
        <taxon>Oomycota</taxon>
        <taxon>Peronosporomycetes</taxon>
        <taxon>Peronosporales</taxon>
        <taxon>Peronosporaceae</taxon>
        <taxon>Phytophthora</taxon>
    </lineage>
</organism>
<proteinExistence type="predicted"/>
<evidence type="ECO:0000313" key="2">
    <source>
        <dbReference type="Proteomes" id="UP001165121"/>
    </source>
</evidence>
<name>A0A9W6X3J7_9STRA</name>
<comment type="caution">
    <text evidence="1">The sequence shown here is derived from an EMBL/GenBank/DDBJ whole genome shotgun (WGS) entry which is preliminary data.</text>
</comment>
<dbReference type="OrthoDB" id="166697at2759"/>
<dbReference type="EMBL" id="BSXT01000492">
    <property type="protein sequence ID" value="GMF28665.1"/>
    <property type="molecule type" value="Genomic_DNA"/>
</dbReference>
<accession>A0A9W6X3J7</accession>
<dbReference type="Proteomes" id="UP001165121">
    <property type="component" value="Unassembled WGS sequence"/>
</dbReference>
<evidence type="ECO:0000313" key="1">
    <source>
        <dbReference type="EMBL" id="GMF28665.1"/>
    </source>
</evidence>
<gene>
    <name evidence="1" type="ORF">Pfra01_000597000</name>
</gene>
<protein>
    <submittedName>
        <fullName evidence="1">Unnamed protein product</fullName>
    </submittedName>
</protein>
<sequence>MADGSFVRCDNEVVLHLELDTIEGSVLMRSVACVILAGEGDEILLGSDALKMLGIDIQQLAQLAGSPLLGAEDD</sequence>
<dbReference type="AlphaFoldDB" id="A0A9W6X3J7"/>
<keyword evidence="2" id="KW-1185">Reference proteome</keyword>
<reference evidence="1" key="1">
    <citation type="submission" date="2023-04" db="EMBL/GenBank/DDBJ databases">
        <title>Phytophthora fragariaefolia NBRC 109709.</title>
        <authorList>
            <person name="Ichikawa N."/>
            <person name="Sato H."/>
            <person name="Tonouchi N."/>
        </authorList>
    </citation>
    <scope>NUCLEOTIDE SEQUENCE</scope>
    <source>
        <strain evidence="1">NBRC 109709</strain>
    </source>
</reference>